<keyword evidence="7" id="KW-0812">Transmembrane</keyword>
<dbReference type="GO" id="GO:0016763">
    <property type="term" value="F:pentosyltransferase activity"/>
    <property type="evidence" value="ECO:0007669"/>
    <property type="project" value="UniProtKB-ARBA"/>
</dbReference>
<comment type="pathway">
    <text evidence="2">Glycan metabolism.</text>
</comment>
<gene>
    <name evidence="9" type="ORF">ZIOFF_046766</name>
</gene>
<evidence type="ECO:0000256" key="7">
    <source>
        <dbReference type="SAM" id="Phobius"/>
    </source>
</evidence>
<reference evidence="9 10" key="1">
    <citation type="submission" date="2020-08" db="EMBL/GenBank/DDBJ databases">
        <title>Plant Genome Project.</title>
        <authorList>
            <person name="Zhang R.-G."/>
        </authorList>
    </citation>
    <scope>NUCLEOTIDE SEQUENCE [LARGE SCALE GENOMIC DNA]</scope>
    <source>
        <tissue evidence="9">Rhizome</tissue>
    </source>
</reference>
<evidence type="ECO:0000256" key="4">
    <source>
        <dbReference type="ARBA" id="ARBA00022679"/>
    </source>
</evidence>
<dbReference type="OrthoDB" id="529273at2759"/>
<keyword evidence="5" id="KW-0325">Glycoprotein</keyword>
<evidence type="ECO:0000259" key="8">
    <source>
        <dbReference type="Pfam" id="PF04577"/>
    </source>
</evidence>
<keyword evidence="7" id="KW-0472">Membrane</keyword>
<dbReference type="EMBL" id="JACMSC010000013">
    <property type="protein sequence ID" value="KAG6491828.1"/>
    <property type="molecule type" value="Genomic_DNA"/>
</dbReference>
<feature type="compositionally biased region" description="Low complexity" evidence="6">
    <location>
        <begin position="58"/>
        <end position="74"/>
    </location>
</feature>
<evidence type="ECO:0000256" key="3">
    <source>
        <dbReference type="ARBA" id="ARBA00022676"/>
    </source>
</evidence>
<dbReference type="Proteomes" id="UP000734854">
    <property type="component" value="Unassembled WGS sequence"/>
</dbReference>
<sequence>MNRQQRAIAAAAVLTPPVKERKSNSFHRLFPLLLLTLYALASVVRLAFSSPFPSSFVQTSASSSSSSSSTFSAESRQESESLKTHVPSETHRLEAYEENPVAAAAPPCSSFIDGTAESRDEAAAAFVCCDRSHIRSDLCYARGDIRTDSASSSVLVYGMKSSAERVRPYTRKWDAAITRTIQEISIRPGNGSGGSPRRCDVRHEGVPALLFSNGGYTGNLYHEFSDGLIPLYVTAQRFRGEVVLVVAEYRPWWLARYRPLLERLTNYQIVDFSRDRRAHCFSEMIVGLRIHGELIIDPWLMPNGTGIRDFQALVHEGYDAVAQSTPSLPTAESPPFLRPLVRSTRREPPGRCSRGRRPRIAVFVRKGCRALVNQRELVRACQRTGFDVQIIEPKRDTPLDVIHRALVPADVMLAVHGAAVTHFLFMRPSSVLIQVVPLGLEKPAEEFYGEPARRLGMEYVAYNITPEESTLLKLYDRRSPVLVNTNLITNRGWLEMKKIYLDKQNVKLNLTRFGKLLAKTYSHVCGARGIE</sequence>
<evidence type="ECO:0000256" key="1">
    <source>
        <dbReference type="ARBA" id="ARBA00004323"/>
    </source>
</evidence>
<dbReference type="PANTHER" id="PTHR20961">
    <property type="entry name" value="GLYCOSYLTRANSFERASE"/>
    <property type="match status" value="1"/>
</dbReference>
<name>A0A8J5FNE9_ZINOF</name>
<accession>A0A8J5FNE9</accession>
<dbReference type="PANTHER" id="PTHR20961:SF102">
    <property type="entry name" value="OS05G0391600 PROTEIN"/>
    <property type="match status" value="1"/>
</dbReference>
<evidence type="ECO:0000256" key="6">
    <source>
        <dbReference type="SAM" id="MobiDB-lite"/>
    </source>
</evidence>
<evidence type="ECO:0000256" key="2">
    <source>
        <dbReference type="ARBA" id="ARBA00004881"/>
    </source>
</evidence>
<protein>
    <recommendedName>
        <fullName evidence="8">Glycosyltransferase 61 catalytic domain-containing protein</fullName>
    </recommendedName>
</protein>
<comment type="caution">
    <text evidence="9">The sequence shown here is derived from an EMBL/GenBank/DDBJ whole genome shotgun (WGS) entry which is preliminary data.</text>
</comment>
<evidence type="ECO:0000313" key="10">
    <source>
        <dbReference type="Proteomes" id="UP000734854"/>
    </source>
</evidence>
<dbReference type="Pfam" id="PF04577">
    <property type="entry name" value="Glyco_transf_61"/>
    <property type="match status" value="1"/>
</dbReference>
<keyword evidence="7" id="KW-1133">Transmembrane helix</keyword>
<organism evidence="9 10">
    <name type="scientific">Zingiber officinale</name>
    <name type="common">Ginger</name>
    <name type="synonym">Amomum zingiber</name>
    <dbReference type="NCBI Taxonomy" id="94328"/>
    <lineage>
        <taxon>Eukaryota</taxon>
        <taxon>Viridiplantae</taxon>
        <taxon>Streptophyta</taxon>
        <taxon>Embryophyta</taxon>
        <taxon>Tracheophyta</taxon>
        <taxon>Spermatophyta</taxon>
        <taxon>Magnoliopsida</taxon>
        <taxon>Liliopsida</taxon>
        <taxon>Zingiberales</taxon>
        <taxon>Zingiberaceae</taxon>
        <taxon>Zingiber</taxon>
    </lineage>
</organism>
<dbReference type="AlphaFoldDB" id="A0A8J5FNE9"/>
<proteinExistence type="predicted"/>
<feature type="domain" description="Glycosyltransferase 61 catalytic" evidence="8">
    <location>
        <begin position="336"/>
        <end position="433"/>
    </location>
</feature>
<feature type="transmembrane region" description="Helical" evidence="7">
    <location>
        <begin position="29"/>
        <end position="48"/>
    </location>
</feature>
<dbReference type="InterPro" id="IPR007657">
    <property type="entry name" value="Glycosyltransferase_61"/>
</dbReference>
<comment type="subcellular location">
    <subcellularLocation>
        <location evidence="1">Golgi apparatus membrane</location>
        <topology evidence="1">Single-pass type II membrane protein</topology>
    </subcellularLocation>
</comment>
<evidence type="ECO:0000313" key="9">
    <source>
        <dbReference type="EMBL" id="KAG6491828.1"/>
    </source>
</evidence>
<evidence type="ECO:0000256" key="5">
    <source>
        <dbReference type="ARBA" id="ARBA00023180"/>
    </source>
</evidence>
<keyword evidence="4" id="KW-0808">Transferase</keyword>
<keyword evidence="3" id="KW-0328">Glycosyltransferase</keyword>
<dbReference type="InterPro" id="IPR049625">
    <property type="entry name" value="Glyco_transf_61_cat"/>
</dbReference>
<keyword evidence="10" id="KW-1185">Reference proteome</keyword>
<dbReference type="GO" id="GO:0000139">
    <property type="term" value="C:Golgi membrane"/>
    <property type="evidence" value="ECO:0007669"/>
    <property type="project" value="UniProtKB-SubCell"/>
</dbReference>
<feature type="region of interest" description="Disordered" evidence="6">
    <location>
        <begin position="58"/>
        <end position="90"/>
    </location>
</feature>
<feature type="compositionally biased region" description="Basic and acidic residues" evidence="6">
    <location>
        <begin position="75"/>
        <end position="90"/>
    </location>
</feature>